<name>A0A2Y9BLP4_9FIRM</name>
<evidence type="ECO:0000313" key="2">
    <source>
        <dbReference type="Proteomes" id="UP000245845"/>
    </source>
</evidence>
<protein>
    <submittedName>
        <fullName evidence="1">CRISPR-associated protein (TIGR03984 family)</fullName>
    </submittedName>
</protein>
<evidence type="ECO:0000313" key="1">
    <source>
        <dbReference type="EMBL" id="PWJ20691.1"/>
    </source>
</evidence>
<sequence length="207" mass="24315">MNVQKDNAREGYKKIESKSEEEIKETVKKYFPEGAYLYAVMDYAVGFGKYENKEFYIGLGNHTALEPLSWEYTRELRIFDGAGELWLKLAGDEWKGRFRGSLDRIKEVIKSDEETEYYMDEKQKLWGEVKKENQGGIPGWSLLTSNRGTQIQIPVQLPIPKNHEVRNRVGAAIEVRRYMRVPNAHNQELVYQTDIRMKGFCIWEHNR</sequence>
<dbReference type="InterPro" id="IPR023815">
    <property type="entry name" value="CRISPR-assoc_Csx19"/>
</dbReference>
<keyword evidence="2" id="KW-1185">Reference proteome</keyword>
<accession>A0A2Y9BLP4</accession>
<dbReference type="AlphaFoldDB" id="A0A2Y9BLP4"/>
<dbReference type="Proteomes" id="UP000245845">
    <property type="component" value="Unassembled WGS sequence"/>
</dbReference>
<organism evidence="1 2">
    <name type="scientific">Faecalicatena orotica</name>
    <dbReference type="NCBI Taxonomy" id="1544"/>
    <lineage>
        <taxon>Bacteria</taxon>
        <taxon>Bacillati</taxon>
        <taxon>Bacillota</taxon>
        <taxon>Clostridia</taxon>
        <taxon>Lachnospirales</taxon>
        <taxon>Lachnospiraceae</taxon>
        <taxon>Faecalicatena</taxon>
    </lineage>
</organism>
<comment type="caution">
    <text evidence="1">The sequence shown here is derived from an EMBL/GenBank/DDBJ whole genome shotgun (WGS) entry which is preliminary data.</text>
</comment>
<gene>
    <name evidence="1" type="ORF">A8806_1217</name>
</gene>
<dbReference type="OrthoDB" id="2052149at2"/>
<dbReference type="NCBIfam" id="TIGR03984">
    <property type="entry name" value="CRISPR-associated protein Csx19"/>
    <property type="match status" value="1"/>
</dbReference>
<dbReference type="RefSeq" id="WP_109733720.1">
    <property type="nucleotide sequence ID" value="NZ_BAAACK010000008.1"/>
</dbReference>
<proteinExistence type="predicted"/>
<reference evidence="1 2" key="1">
    <citation type="submission" date="2018-05" db="EMBL/GenBank/DDBJ databases">
        <title>The Hungate 1000. A catalogue of reference genomes from the rumen microbiome.</title>
        <authorList>
            <person name="Kelly W."/>
        </authorList>
    </citation>
    <scope>NUCLEOTIDE SEQUENCE [LARGE SCALE GENOMIC DNA]</scope>
    <source>
        <strain evidence="1 2">NLAE-zl-C242</strain>
    </source>
</reference>
<dbReference type="EMBL" id="QGDL01000021">
    <property type="protein sequence ID" value="PWJ20691.1"/>
    <property type="molecule type" value="Genomic_DNA"/>
</dbReference>